<dbReference type="RefSeq" id="WP_168063470.1">
    <property type="nucleotide sequence ID" value="NZ_VTOW01000008.1"/>
</dbReference>
<organism evidence="1 2">
    <name type="scientific">Candidatus Manganitrophus noduliformans</name>
    <dbReference type="NCBI Taxonomy" id="2606439"/>
    <lineage>
        <taxon>Bacteria</taxon>
        <taxon>Pseudomonadati</taxon>
        <taxon>Nitrospirota</taxon>
        <taxon>Nitrospiria</taxon>
        <taxon>Candidatus Troglogloeales</taxon>
        <taxon>Candidatus Manganitrophaceae</taxon>
        <taxon>Candidatus Manganitrophus</taxon>
    </lineage>
</organism>
<evidence type="ECO:0000313" key="2">
    <source>
        <dbReference type="Proteomes" id="UP000534783"/>
    </source>
</evidence>
<dbReference type="EMBL" id="VTOW01000008">
    <property type="protein sequence ID" value="NKE73509.1"/>
    <property type="molecule type" value="Genomic_DNA"/>
</dbReference>
<sequence>MRRREFKQTALCLALLFLLSIGLMTIRAEGHSLNHEESADHAARHASSICAWMCSASTFVDSVEKDPTERFYPSPETLVVLTRHFFSRPPVFSFHIRPPPSSSVDSD</sequence>
<keyword evidence="2" id="KW-1185">Reference proteome</keyword>
<dbReference type="AlphaFoldDB" id="A0A7X6IDK8"/>
<protein>
    <submittedName>
        <fullName evidence="1">Uncharacterized protein</fullName>
    </submittedName>
</protein>
<name>A0A7X6IDK8_9BACT</name>
<gene>
    <name evidence="1" type="ORF">MNODULE_22365</name>
</gene>
<comment type="caution">
    <text evidence="1">The sequence shown here is derived from an EMBL/GenBank/DDBJ whole genome shotgun (WGS) entry which is preliminary data.</text>
</comment>
<reference evidence="1 2" key="1">
    <citation type="journal article" date="2020" name="Nature">
        <title>Bacterial chemolithoautotrophy via manganese oxidation.</title>
        <authorList>
            <person name="Yu H."/>
            <person name="Leadbetter J.R."/>
        </authorList>
    </citation>
    <scope>NUCLEOTIDE SEQUENCE [LARGE SCALE GENOMIC DNA]</scope>
    <source>
        <strain evidence="1 2">Mn-1</strain>
    </source>
</reference>
<dbReference type="Proteomes" id="UP000534783">
    <property type="component" value="Unassembled WGS sequence"/>
</dbReference>
<evidence type="ECO:0000313" key="1">
    <source>
        <dbReference type="EMBL" id="NKE73509.1"/>
    </source>
</evidence>
<accession>A0A7X6IDK8</accession>
<proteinExistence type="predicted"/>